<dbReference type="EC" id="1.1.1.30" evidence="2"/>
<dbReference type="PRINTS" id="PR00080">
    <property type="entry name" value="SDRFAMILY"/>
</dbReference>
<dbReference type="NCBIfam" id="NF009093">
    <property type="entry name" value="PRK12429.1"/>
    <property type="match status" value="1"/>
</dbReference>
<evidence type="ECO:0000256" key="1">
    <source>
        <dbReference type="ARBA" id="ARBA00006484"/>
    </source>
</evidence>
<organism evidence="2 3">
    <name type="scientific">Dongia sedimenti</name>
    <dbReference type="NCBI Taxonomy" id="3064282"/>
    <lineage>
        <taxon>Bacteria</taxon>
        <taxon>Pseudomonadati</taxon>
        <taxon>Pseudomonadota</taxon>
        <taxon>Alphaproteobacteria</taxon>
        <taxon>Rhodospirillales</taxon>
        <taxon>Dongiaceae</taxon>
        <taxon>Dongia</taxon>
    </lineage>
</organism>
<dbReference type="PANTHER" id="PTHR42879">
    <property type="entry name" value="3-OXOACYL-(ACYL-CARRIER-PROTEIN) REDUCTASE"/>
    <property type="match status" value="1"/>
</dbReference>
<sequence length="263" mass="27442">MTTTLTGKIAIVTGSTSGIGLGIARTLAAHGVDIVLNGFGVPAEIEAIRNDLERAHDVRTGYSNADMSKAEAVRGLIEAVMETLGRVDILVNNAGIQFTAPVEDFPVEKWDAILAINLSAAFHGIATALPLMKKQGWGRVINIASAHGLVGSTHKAAYVSAKHGIVGLTKVVGLEAAGTGITVNAICPGWVRTPLVEKQIAAIAEQRKISEEEATMELLSGKQPSRNFVTPEQLGETVAFLCSPAADQITGTAIAVDGAWTAQ</sequence>
<dbReference type="PROSITE" id="PS00061">
    <property type="entry name" value="ADH_SHORT"/>
    <property type="match status" value="1"/>
</dbReference>
<evidence type="ECO:0000313" key="2">
    <source>
        <dbReference type="EMBL" id="MDQ7250471.1"/>
    </source>
</evidence>
<dbReference type="RefSeq" id="WP_379960502.1">
    <property type="nucleotide sequence ID" value="NZ_JAUYVI010000007.1"/>
</dbReference>
<dbReference type="InterPro" id="IPR036291">
    <property type="entry name" value="NAD(P)-bd_dom_sf"/>
</dbReference>
<reference evidence="3" key="1">
    <citation type="submission" date="2023-08" db="EMBL/GenBank/DDBJ databases">
        <title>Rhodospirillaceae gen. nov., a novel taxon isolated from the Yangtze River Yuezi River estuary sludge.</title>
        <authorList>
            <person name="Ruan L."/>
        </authorList>
    </citation>
    <scope>NUCLEOTIDE SEQUENCE [LARGE SCALE GENOMIC DNA]</scope>
    <source>
        <strain evidence="3">R-7</strain>
    </source>
</reference>
<evidence type="ECO:0000313" key="3">
    <source>
        <dbReference type="Proteomes" id="UP001230156"/>
    </source>
</evidence>
<dbReference type="PANTHER" id="PTHR42879:SF2">
    <property type="entry name" value="3-OXOACYL-[ACYL-CARRIER-PROTEIN] REDUCTASE FABG"/>
    <property type="match status" value="1"/>
</dbReference>
<dbReference type="EMBL" id="JAUYVI010000007">
    <property type="protein sequence ID" value="MDQ7250471.1"/>
    <property type="molecule type" value="Genomic_DNA"/>
</dbReference>
<accession>A0ABU0YRY0</accession>
<protein>
    <submittedName>
        <fullName evidence="2">3-hydroxybutyrate dehydrogenase</fullName>
        <ecNumber evidence="2">1.1.1.30</ecNumber>
    </submittedName>
</protein>
<comment type="caution">
    <text evidence="2">The sequence shown here is derived from an EMBL/GenBank/DDBJ whole genome shotgun (WGS) entry which is preliminary data.</text>
</comment>
<dbReference type="PRINTS" id="PR00081">
    <property type="entry name" value="GDHRDH"/>
</dbReference>
<dbReference type="Proteomes" id="UP001230156">
    <property type="component" value="Unassembled WGS sequence"/>
</dbReference>
<dbReference type="Gene3D" id="3.40.50.720">
    <property type="entry name" value="NAD(P)-binding Rossmann-like Domain"/>
    <property type="match status" value="1"/>
</dbReference>
<keyword evidence="3" id="KW-1185">Reference proteome</keyword>
<dbReference type="Pfam" id="PF13561">
    <property type="entry name" value="adh_short_C2"/>
    <property type="match status" value="1"/>
</dbReference>
<dbReference type="InterPro" id="IPR050259">
    <property type="entry name" value="SDR"/>
</dbReference>
<dbReference type="InterPro" id="IPR020904">
    <property type="entry name" value="Sc_DH/Rdtase_CS"/>
</dbReference>
<comment type="similarity">
    <text evidence="1">Belongs to the short-chain dehydrogenases/reductases (SDR) family.</text>
</comment>
<dbReference type="SUPFAM" id="SSF51735">
    <property type="entry name" value="NAD(P)-binding Rossmann-fold domains"/>
    <property type="match status" value="1"/>
</dbReference>
<dbReference type="NCBIfam" id="TIGR01963">
    <property type="entry name" value="PHB_DH"/>
    <property type="match status" value="1"/>
</dbReference>
<proteinExistence type="inferred from homology"/>
<dbReference type="InterPro" id="IPR011294">
    <property type="entry name" value="3-OHbutyrate_DH"/>
</dbReference>
<keyword evidence="2" id="KW-0560">Oxidoreductase</keyword>
<gene>
    <name evidence="2" type="ORF">Q8A70_22465</name>
</gene>
<dbReference type="GO" id="GO:0003858">
    <property type="term" value="F:3-hydroxybutyrate dehydrogenase activity"/>
    <property type="evidence" value="ECO:0007669"/>
    <property type="project" value="UniProtKB-EC"/>
</dbReference>
<name>A0ABU0YRY0_9PROT</name>
<dbReference type="InterPro" id="IPR002347">
    <property type="entry name" value="SDR_fam"/>
</dbReference>